<feature type="compositionally biased region" description="Basic and acidic residues" evidence="1">
    <location>
        <begin position="143"/>
        <end position="166"/>
    </location>
</feature>
<dbReference type="SMART" id="SM00293">
    <property type="entry name" value="PWWP"/>
    <property type="match status" value="1"/>
</dbReference>
<dbReference type="AlphaFoldDB" id="A0A2N1JB60"/>
<keyword evidence="4" id="KW-1185">Reference proteome</keyword>
<feature type="region of interest" description="Disordered" evidence="1">
    <location>
        <begin position="123"/>
        <end position="179"/>
    </location>
</feature>
<proteinExistence type="predicted"/>
<dbReference type="Pfam" id="PF08711">
    <property type="entry name" value="Med26"/>
    <property type="match status" value="1"/>
</dbReference>
<gene>
    <name evidence="3" type="ORF">MVES_002490</name>
</gene>
<dbReference type="Proteomes" id="UP000232875">
    <property type="component" value="Unassembled WGS sequence"/>
</dbReference>
<dbReference type="PANTHER" id="PTHR12550:SF70">
    <property type="entry name" value="JIL-1 ANCHORING AND STABILIZING PROTEIN, ISOFORM A"/>
    <property type="match status" value="1"/>
</dbReference>
<sequence>MAPTAKRGGFANDPDHKYNANDVVLAKIKGFPAWPGIVMDDANVPSAVREERPASKSAALYTIRFFPAADYHWAPARDLNPLSSEDIEAFLGSTQKKSGELVKAYKIARDPRVWNEQMNKVVKEAEEEEESDRKRKPRSGPARKSEPKKQRVESEAKLDEAPATREETEDEMDPQTRKVREWRHKLQRAFLNKDGVIVAEDMKNQDETFKIVEAYTEMTPEQLRATKIGKVMRRIHQLGEVPRDDEFHFKSRAGELMNRWSAILGAH</sequence>
<evidence type="ECO:0000313" key="4">
    <source>
        <dbReference type="Proteomes" id="UP000232875"/>
    </source>
</evidence>
<dbReference type="Pfam" id="PF00855">
    <property type="entry name" value="PWWP"/>
    <property type="match status" value="1"/>
</dbReference>
<dbReference type="CDD" id="cd05840">
    <property type="entry name" value="PWWP_ScIOC4-like"/>
    <property type="match status" value="1"/>
</dbReference>
<dbReference type="InterPro" id="IPR017923">
    <property type="entry name" value="TFIIS_N"/>
</dbReference>
<dbReference type="InterPro" id="IPR035503">
    <property type="entry name" value="IOC4-like_PWWP"/>
</dbReference>
<evidence type="ECO:0000259" key="2">
    <source>
        <dbReference type="PROSITE" id="PS50812"/>
    </source>
</evidence>
<name>A0A2N1JB60_9BASI</name>
<dbReference type="PROSITE" id="PS50812">
    <property type="entry name" value="PWWP"/>
    <property type="match status" value="1"/>
</dbReference>
<evidence type="ECO:0000313" key="3">
    <source>
        <dbReference type="EMBL" id="PKI83742.1"/>
    </source>
</evidence>
<dbReference type="PANTHER" id="PTHR12550">
    <property type="entry name" value="HEPATOMA-DERIVED GROWTH FACTOR-RELATED"/>
    <property type="match status" value="1"/>
</dbReference>
<reference evidence="3 4" key="1">
    <citation type="submission" date="2017-10" db="EMBL/GenBank/DDBJ databases">
        <title>A novel species of cold-tolerant Malassezia isolated from bats.</title>
        <authorList>
            <person name="Lorch J.M."/>
            <person name="Palmer J.M."/>
            <person name="Vanderwolf K.J."/>
            <person name="Schmidt K.Z."/>
            <person name="Verant M.L."/>
            <person name="Weller T.J."/>
            <person name="Blehert D.S."/>
        </authorList>
    </citation>
    <scope>NUCLEOTIDE SEQUENCE [LARGE SCALE GENOMIC DNA]</scope>
    <source>
        <strain evidence="3 4">NWHC:44797-103</strain>
    </source>
</reference>
<evidence type="ECO:0000256" key="1">
    <source>
        <dbReference type="SAM" id="MobiDB-lite"/>
    </source>
</evidence>
<feature type="domain" description="PWWP" evidence="2">
    <location>
        <begin position="20"/>
        <end position="85"/>
    </location>
</feature>
<dbReference type="SUPFAM" id="SSF63748">
    <property type="entry name" value="Tudor/PWWP/MBT"/>
    <property type="match status" value="1"/>
</dbReference>
<dbReference type="STRING" id="2020962.A0A2N1JB60"/>
<dbReference type="EMBL" id="KZ454991">
    <property type="protein sequence ID" value="PKI83742.1"/>
    <property type="molecule type" value="Genomic_DNA"/>
</dbReference>
<dbReference type="Gene3D" id="2.30.30.140">
    <property type="match status" value="1"/>
</dbReference>
<accession>A0A2N1JB60</accession>
<dbReference type="OrthoDB" id="62853at2759"/>
<dbReference type="InterPro" id="IPR000313">
    <property type="entry name" value="PWWP_dom"/>
</dbReference>
<protein>
    <recommendedName>
        <fullName evidence="2">PWWP domain-containing protein</fullName>
    </recommendedName>
</protein>
<organism evidence="3 4">
    <name type="scientific">Malassezia vespertilionis</name>
    <dbReference type="NCBI Taxonomy" id="2020962"/>
    <lineage>
        <taxon>Eukaryota</taxon>
        <taxon>Fungi</taxon>
        <taxon>Dikarya</taxon>
        <taxon>Basidiomycota</taxon>
        <taxon>Ustilaginomycotina</taxon>
        <taxon>Malasseziomycetes</taxon>
        <taxon>Malasseziales</taxon>
        <taxon>Malasseziaceae</taxon>
        <taxon>Malassezia</taxon>
    </lineage>
</organism>